<protein>
    <submittedName>
        <fullName evidence="1">Restriction endonuclease subunit S</fullName>
        <ecNumber evidence="1">3.1.21.-</ecNumber>
    </submittedName>
</protein>
<sequence length="521" mass="57155">MSSFPEHWVKAPIGNVCKLVNGRAFKLSEWSDHGLPIIRIQNLNNPKAAYNYFNGAIEDRHRVENGDLLFAWSGTPGTSFGAHIWEQGPAVLNQHIFKVIFNRDLVDSTFLRFAINDTLDELIAQAHGGVGLRHITKGKLEATEISLPPLEEQRRIATALRVHLARISSIRSDLRDARDLGSKYKDSILDAAFGETDRNKPSAEFTLLSDFVDEGPTNGWSPKTGPDATGALSLKLTATTSGYLRLDEAAVKRLYERPEEDSRYWLKPGDLLVQRANAMEHLGAAAIYDGPPLTYVYPDLMMRLRISDSNRCRYLWRYLNSGAAKRFLRSRATGTAGNMPKINGETLRSLPIPLPAGGNFAEVVDRIERNFADMDSVLQATESSASALSLLEKAILQQALCGKLGTADKADGSAADLLLEIQNSSVSDSALAKSSNSRLASGNSLRKAKEIDMASRVRADVAADHLRVTLIGMGGATSPRDLWRKSEMTIDEFYKQLRQEMGDGCILAGAGQDELVIPDAS</sequence>
<keyword evidence="1" id="KW-0255">Endonuclease</keyword>
<keyword evidence="1" id="KW-0540">Nuclease</keyword>
<keyword evidence="1" id="KW-0378">Hydrolase</keyword>
<accession>A0ACC6P2S3</accession>
<comment type="caution">
    <text evidence="1">The sequence shown here is derived from an EMBL/GenBank/DDBJ whole genome shotgun (WGS) entry which is preliminary data.</text>
</comment>
<proteinExistence type="predicted"/>
<evidence type="ECO:0000313" key="2">
    <source>
        <dbReference type="Proteomes" id="UP001364695"/>
    </source>
</evidence>
<organism evidence="1 2">
    <name type="scientific">Amphibiibacter pelophylacis</name>
    <dbReference type="NCBI Taxonomy" id="1799477"/>
    <lineage>
        <taxon>Bacteria</taxon>
        <taxon>Pseudomonadati</taxon>
        <taxon>Pseudomonadota</taxon>
        <taxon>Betaproteobacteria</taxon>
        <taxon>Burkholderiales</taxon>
        <taxon>Sphaerotilaceae</taxon>
        <taxon>Amphibiibacter</taxon>
    </lineage>
</organism>
<dbReference type="EC" id="3.1.21.-" evidence="1"/>
<reference evidence="1" key="1">
    <citation type="submission" date="2023-10" db="EMBL/GenBank/DDBJ databases">
        <title>Amphibacter perezi, gen. nov., sp. nov. a novel taxa of the family Comamonadaceae, class Betaproteobacteria isolated from the skin microbiota of Pelophylax perezi from different populations.</title>
        <authorList>
            <person name="Costa S."/>
            <person name="Proenca D.N."/>
            <person name="Lopes I."/>
            <person name="Morais P.V."/>
        </authorList>
    </citation>
    <scope>NUCLEOTIDE SEQUENCE</scope>
    <source>
        <strain evidence="1">SL12-8</strain>
    </source>
</reference>
<keyword evidence="2" id="KW-1185">Reference proteome</keyword>
<gene>
    <name evidence="1" type="ORF">RV045_08740</name>
</gene>
<evidence type="ECO:0000313" key="1">
    <source>
        <dbReference type="EMBL" id="MEJ7138516.1"/>
    </source>
</evidence>
<name>A0ACC6P2S3_9BURK</name>
<dbReference type="Proteomes" id="UP001364695">
    <property type="component" value="Unassembled WGS sequence"/>
</dbReference>
<dbReference type="EMBL" id="JAWDIE010000012">
    <property type="protein sequence ID" value="MEJ7138516.1"/>
    <property type="molecule type" value="Genomic_DNA"/>
</dbReference>